<dbReference type="Proteomes" id="UP001062776">
    <property type="component" value="Unassembled WGS sequence"/>
</dbReference>
<protein>
    <submittedName>
        <fullName evidence="2">Uncharacterized protein</fullName>
    </submittedName>
</protein>
<reference evidence="2" key="1">
    <citation type="submission" date="2013-04" db="EMBL/GenBank/DDBJ databases">
        <title>The genome sequencing project of 58 acetic acid bacteria.</title>
        <authorList>
            <person name="Okamoto-Kainuma A."/>
            <person name="Ishikawa M."/>
            <person name="Umino S."/>
            <person name="Koizumi Y."/>
            <person name="Shiwa Y."/>
            <person name="Yoshikawa H."/>
            <person name="Matsutani M."/>
            <person name="Matsushita K."/>
        </authorList>
    </citation>
    <scope>NUCLEOTIDE SEQUENCE</scope>
    <source>
        <strain evidence="2">NRIC 0535</strain>
    </source>
</reference>
<accession>A0ABQ0Q3U3</accession>
<organism evidence="2 3">
    <name type="scientific">Asaia krungthepensis NRIC 0535</name>
    <dbReference type="NCBI Taxonomy" id="1307925"/>
    <lineage>
        <taxon>Bacteria</taxon>
        <taxon>Pseudomonadati</taxon>
        <taxon>Pseudomonadota</taxon>
        <taxon>Alphaproteobacteria</taxon>
        <taxon>Acetobacterales</taxon>
        <taxon>Acetobacteraceae</taxon>
        <taxon>Asaia</taxon>
    </lineage>
</organism>
<proteinExistence type="predicted"/>
<evidence type="ECO:0000313" key="3">
    <source>
        <dbReference type="Proteomes" id="UP001062776"/>
    </source>
</evidence>
<sequence>MDSTYPERHEGNEGCKREDQQEERETRGRGPHDAKETGYIRRIRVRRMRRLVKGIEKGGDETDQEIRYCTNKIDQDAYQECPPKFCTG</sequence>
<feature type="region of interest" description="Disordered" evidence="1">
    <location>
        <begin position="1"/>
        <end position="39"/>
    </location>
</feature>
<evidence type="ECO:0000313" key="2">
    <source>
        <dbReference type="EMBL" id="GBQ90098.1"/>
    </source>
</evidence>
<evidence type="ECO:0000256" key="1">
    <source>
        <dbReference type="SAM" id="MobiDB-lite"/>
    </source>
</evidence>
<name>A0ABQ0Q3U3_9PROT</name>
<gene>
    <name evidence="2" type="ORF">AA0535_1956</name>
</gene>
<dbReference type="EMBL" id="BAPV01000017">
    <property type="protein sequence ID" value="GBQ90098.1"/>
    <property type="molecule type" value="Genomic_DNA"/>
</dbReference>
<comment type="caution">
    <text evidence="2">The sequence shown here is derived from an EMBL/GenBank/DDBJ whole genome shotgun (WGS) entry which is preliminary data.</text>
</comment>
<keyword evidence="3" id="KW-1185">Reference proteome</keyword>